<dbReference type="SUPFAM" id="SSF111369">
    <property type="entry name" value="HlyD-like secretion proteins"/>
    <property type="match status" value="1"/>
</dbReference>
<evidence type="ECO:0000259" key="2">
    <source>
        <dbReference type="Pfam" id="PF25975"/>
    </source>
</evidence>
<keyword evidence="1" id="KW-0175">Coiled coil</keyword>
<feature type="domain" description="CzcB-like C-terminal circularly permuted SH3-like" evidence="2">
    <location>
        <begin position="293"/>
        <end position="352"/>
    </location>
</feature>
<evidence type="ECO:0000313" key="3">
    <source>
        <dbReference type="EMBL" id="VAW40861.1"/>
    </source>
</evidence>
<name>A0A3B0VD86_9ZZZZ</name>
<dbReference type="PANTHER" id="PTHR30469:SF15">
    <property type="entry name" value="HLYD FAMILY OF SECRETION PROTEINS"/>
    <property type="match status" value="1"/>
</dbReference>
<dbReference type="Gene3D" id="1.10.287.470">
    <property type="entry name" value="Helix hairpin bin"/>
    <property type="match status" value="1"/>
</dbReference>
<dbReference type="Pfam" id="PF25975">
    <property type="entry name" value="CzcB_C"/>
    <property type="match status" value="1"/>
</dbReference>
<protein>
    <recommendedName>
        <fullName evidence="2">CzcB-like C-terminal circularly permuted SH3-like domain-containing protein</fullName>
    </recommendedName>
</protein>
<evidence type="ECO:0000256" key="1">
    <source>
        <dbReference type="SAM" id="Coils"/>
    </source>
</evidence>
<dbReference type="NCBIfam" id="TIGR01730">
    <property type="entry name" value="RND_mfp"/>
    <property type="match status" value="1"/>
</dbReference>
<dbReference type="GO" id="GO:1990281">
    <property type="term" value="C:efflux pump complex"/>
    <property type="evidence" value="ECO:0007669"/>
    <property type="project" value="TreeGrafter"/>
</dbReference>
<dbReference type="Gene3D" id="2.40.420.20">
    <property type="match status" value="1"/>
</dbReference>
<sequence>MKGRRFIILFMAALIIGTIITSWHTGISLKPTEASAAADNLPAAPPLIVTAQPVRQRFYLRVPWSGTVEPCAAVTLITRISGRITAIEAEDQTRIAKGAAVARLGGPLLETRHARLAAKIKALKSQLGLARQTVKELARNLQAQLTTSREVAAAQGTQLKLKGQLRQARLNLAAFEKQILIHAPISGIFTGRLVSLGQDVVKGQTVGRIIDTGHLRITAALFPPPDFDLHGKEATIYPRQGQRISGIIQRLLPETDSTGAVMVWIEGPQINKELRPGQTVSGVITAPAREARLTVPRSAVVYGVRDRPYLIIKKGGTYKPHRVRLGLRQRGRVEILSGLHQNQTIVTKGSYELFYKEFTRQFKVQD</sequence>
<dbReference type="GO" id="GO:0015562">
    <property type="term" value="F:efflux transmembrane transporter activity"/>
    <property type="evidence" value="ECO:0007669"/>
    <property type="project" value="TreeGrafter"/>
</dbReference>
<dbReference type="InterPro" id="IPR058649">
    <property type="entry name" value="CzcB_C"/>
</dbReference>
<dbReference type="InterPro" id="IPR006143">
    <property type="entry name" value="RND_pump_MFP"/>
</dbReference>
<feature type="coiled-coil region" evidence="1">
    <location>
        <begin position="120"/>
        <end position="178"/>
    </location>
</feature>
<reference evidence="3" key="1">
    <citation type="submission" date="2018-06" db="EMBL/GenBank/DDBJ databases">
        <authorList>
            <person name="Zhirakovskaya E."/>
        </authorList>
    </citation>
    <scope>NUCLEOTIDE SEQUENCE</scope>
</reference>
<accession>A0A3B0VD86</accession>
<dbReference type="AlphaFoldDB" id="A0A3B0VD86"/>
<dbReference type="Gene3D" id="2.40.50.100">
    <property type="match status" value="1"/>
</dbReference>
<gene>
    <name evidence="3" type="ORF">MNBD_DELTA03-1840</name>
</gene>
<dbReference type="PANTHER" id="PTHR30469">
    <property type="entry name" value="MULTIDRUG RESISTANCE PROTEIN MDTA"/>
    <property type="match status" value="1"/>
</dbReference>
<dbReference type="EMBL" id="UOEX01000357">
    <property type="protein sequence ID" value="VAW40861.1"/>
    <property type="molecule type" value="Genomic_DNA"/>
</dbReference>
<organism evidence="3">
    <name type="scientific">hydrothermal vent metagenome</name>
    <dbReference type="NCBI Taxonomy" id="652676"/>
    <lineage>
        <taxon>unclassified sequences</taxon>
        <taxon>metagenomes</taxon>
        <taxon>ecological metagenomes</taxon>
    </lineage>
</organism>
<proteinExistence type="predicted"/>